<keyword evidence="3" id="KW-1185">Reference proteome</keyword>
<comment type="caution">
    <text evidence="2">The sequence shown here is derived from an EMBL/GenBank/DDBJ whole genome shotgun (WGS) entry which is preliminary data.</text>
</comment>
<sequence length="130" mass="14141">MGFQDAVSNCLRNYASFSGRASRSEFWFFFLFSILIQIVISVLGVVLPDVLVGLLGIAVSLALLLPSLAVTVRRLHDVGRSGWWMLIALVPLLGIVLLLVWYCTRGEPQPNRFGPNPLAASVLGTMQPAG</sequence>
<name>A0ABT1DCT8_9PROT</name>
<dbReference type="Proteomes" id="UP001523392">
    <property type="component" value="Unassembled WGS sequence"/>
</dbReference>
<feature type="transmembrane region" description="Helical" evidence="1">
    <location>
        <begin position="52"/>
        <end position="71"/>
    </location>
</feature>
<dbReference type="EMBL" id="JAFIRR010000223">
    <property type="protein sequence ID" value="MCO6419748.1"/>
    <property type="molecule type" value="Genomic_DNA"/>
</dbReference>
<dbReference type="PANTHER" id="PTHR34980:SF2">
    <property type="entry name" value="INNER MEMBRANE PROTEIN YHAH-RELATED"/>
    <property type="match status" value="1"/>
</dbReference>
<dbReference type="Pfam" id="PF05656">
    <property type="entry name" value="DUF805"/>
    <property type="match status" value="1"/>
</dbReference>
<keyword evidence="1" id="KW-0472">Membrane</keyword>
<protein>
    <submittedName>
        <fullName evidence="2">DUF805 domain-containing protein</fullName>
    </submittedName>
</protein>
<dbReference type="PANTHER" id="PTHR34980">
    <property type="entry name" value="INNER MEMBRANE PROTEIN-RELATED-RELATED"/>
    <property type="match status" value="1"/>
</dbReference>
<keyword evidence="1" id="KW-0812">Transmembrane</keyword>
<organism evidence="2 3">
    <name type="scientific">Siccirubricoccus soli</name>
    <dbReference type="NCBI Taxonomy" id="2899147"/>
    <lineage>
        <taxon>Bacteria</taxon>
        <taxon>Pseudomonadati</taxon>
        <taxon>Pseudomonadota</taxon>
        <taxon>Alphaproteobacteria</taxon>
        <taxon>Acetobacterales</taxon>
        <taxon>Roseomonadaceae</taxon>
        <taxon>Siccirubricoccus</taxon>
    </lineage>
</organism>
<keyword evidence="1" id="KW-1133">Transmembrane helix</keyword>
<feature type="transmembrane region" description="Helical" evidence="1">
    <location>
        <begin position="83"/>
        <end position="102"/>
    </location>
</feature>
<proteinExistence type="predicted"/>
<feature type="transmembrane region" description="Helical" evidence="1">
    <location>
        <begin position="26"/>
        <end position="46"/>
    </location>
</feature>
<gene>
    <name evidence="2" type="ORF">JYK14_26810</name>
</gene>
<evidence type="ECO:0000313" key="2">
    <source>
        <dbReference type="EMBL" id="MCO6419748.1"/>
    </source>
</evidence>
<dbReference type="InterPro" id="IPR008523">
    <property type="entry name" value="DUF805"/>
</dbReference>
<dbReference type="RefSeq" id="WP_252956428.1">
    <property type="nucleotide sequence ID" value="NZ_JAFIRR010000223.1"/>
</dbReference>
<accession>A0ABT1DCT8</accession>
<reference evidence="2 3" key="1">
    <citation type="submission" date="2021-12" db="EMBL/GenBank/DDBJ databases">
        <title>Siccirubricoccus leaddurans sp. nov., a high concentration Zn2+ tolerance bacterium.</title>
        <authorList>
            <person name="Cao Y."/>
        </authorList>
    </citation>
    <scope>NUCLEOTIDE SEQUENCE [LARGE SCALE GENOMIC DNA]</scope>
    <source>
        <strain evidence="2 3">KC 17139</strain>
    </source>
</reference>
<evidence type="ECO:0000256" key="1">
    <source>
        <dbReference type="SAM" id="Phobius"/>
    </source>
</evidence>
<evidence type="ECO:0000313" key="3">
    <source>
        <dbReference type="Proteomes" id="UP001523392"/>
    </source>
</evidence>